<organism evidence="2 3">
    <name type="scientific">Durusdinium trenchii</name>
    <dbReference type="NCBI Taxonomy" id="1381693"/>
    <lineage>
        <taxon>Eukaryota</taxon>
        <taxon>Sar</taxon>
        <taxon>Alveolata</taxon>
        <taxon>Dinophyceae</taxon>
        <taxon>Suessiales</taxon>
        <taxon>Symbiodiniaceae</taxon>
        <taxon>Durusdinium</taxon>
    </lineage>
</organism>
<comment type="caution">
    <text evidence="2">The sequence shown here is derived from an EMBL/GenBank/DDBJ whole genome shotgun (WGS) entry which is preliminary data.</text>
</comment>
<name>A0ABP0RZK3_9DINO</name>
<evidence type="ECO:0000313" key="3">
    <source>
        <dbReference type="Proteomes" id="UP001642484"/>
    </source>
</evidence>
<protein>
    <submittedName>
        <fullName evidence="2">Uncharacterized protein</fullName>
    </submittedName>
</protein>
<dbReference type="EMBL" id="CAXAMN010026750">
    <property type="protein sequence ID" value="CAK9105512.1"/>
    <property type="molecule type" value="Genomic_DNA"/>
</dbReference>
<proteinExistence type="predicted"/>
<reference evidence="2 3" key="1">
    <citation type="submission" date="2024-02" db="EMBL/GenBank/DDBJ databases">
        <authorList>
            <person name="Chen Y."/>
            <person name="Shah S."/>
            <person name="Dougan E. K."/>
            <person name="Thang M."/>
            <person name="Chan C."/>
        </authorList>
    </citation>
    <scope>NUCLEOTIDE SEQUENCE [LARGE SCALE GENOMIC DNA]</scope>
</reference>
<accession>A0ABP0RZK3</accession>
<feature type="compositionally biased region" description="Basic and acidic residues" evidence="1">
    <location>
        <begin position="85"/>
        <end position="95"/>
    </location>
</feature>
<sequence>MAAPLHSAHAERCRRCGNSYEEHLELEEDAAKAEEAPSEPVNQTQGEATEKEPSELEEADEKSGTASIAESPTEDEKEGPDADGQSDRASEDLDHVEGLQGPCEHADAEHAWEDFLHADEGEEDVEEAKEPAETLATVEEFLVATATEIRSAPSFFAPSIGNLELGAAVSGRLHNDWLNLCEPRETDTDSNKWVWLWNLERRGENVSCDLEQSERAALRAQQAVGGIAYQTFQTLPLYSRPSRSSILEDSRLPPGVSVTGFPAQHWIRLAPSNGLDFVSHWVFQHPLDGSLRANWCQLQVSRLPSGTLKVCWPGLPQSHPVIYCLEWDGSKSRGCGLGSSTECTLLLREQDRVHLRVCAYINTADTVEVPGDWQTLEIEEAPQLQAASTCESSHVPLEEPIPAAESFVPAPSEATRAAAAIATPLEAQTPQSPSSDSTGFSGFSMWTVVHHGGVLIREAPSQEARTLGHLAFSKQVRGRLESAGLWLQLDRSELESKEAAWVLVDGSEIGLGRLLEPRDSIDPENAAMATEDDAHTKEDEDSANAEDRKERCLEKGIRTKETNEEEPQEPKPNKCKSKESNQREESKESKQIIETEKVKSTKVSAIKHASTMAEQVVEPVEYLVLSPKLPLYSEPCAASERIEELESTASICGFPGNLSWLRLAKQPEKWAPIKSAKEVFLSPKWSNLKAEKVFSEALEVSWHGLRARSPYVAAYRIEWRLTPGEELPIGQDGDSLKKSGYALSLKPCAILHGLPAGAAVQLRAGVRVAAQSAGEADFRLLGPWKDFTTGSPIPEEDERETARKIDPFGGMRGGCASSQCRGYVADLDAMAFVGANANNLVTTAICVRCGKSFEAHEKVDPQMAKAPKSVKSTSTLEEQPNFAKFQVDQHGPPKTFVVLHSMVFVRDRASVKGRTLGVVKQGHHIQGWPIAGWLRLSPKCGFAEAPDKPDGWVLIHGAEVGLGQLLEEVEDGMGGKEGARWSQDVMRSEEAARESRSVLTEPLLFEVGEASIPVQDMPRGDAATVGHLQPAMSLKGFPAGHWTQIAEGNYSKRWVLQGTNAKPSLTPQWAKLQLLQAYEEALHLSWRGLPSIQATRYTLEWRGPGGVGKMDVELGKTDALLGGMRAGATLKVRVRASVYSLTTPTGVKFEGAWTEMQCLNMDKTIAPMLGSGESSLKAAVHGQSSTACRNFKVFEERALCEEDAQETHSPAT</sequence>
<evidence type="ECO:0000256" key="1">
    <source>
        <dbReference type="SAM" id="MobiDB-lite"/>
    </source>
</evidence>
<feature type="compositionally biased region" description="Basic and acidic residues" evidence="1">
    <location>
        <begin position="545"/>
        <end position="593"/>
    </location>
</feature>
<feature type="region of interest" description="Disordered" evidence="1">
    <location>
        <begin position="24"/>
        <end position="95"/>
    </location>
</feature>
<dbReference type="Proteomes" id="UP001642484">
    <property type="component" value="Unassembled WGS sequence"/>
</dbReference>
<gene>
    <name evidence="2" type="ORF">CCMP2556_LOCUS49377</name>
</gene>
<evidence type="ECO:0000313" key="2">
    <source>
        <dbReference type="EMBL" id="CAK9105512.1"/>
    </source>
</evidence>
<feature type="region of interest" description="Disordered" evidence="1">
    <location>
        <begin position="515"/>
        <end position="593"/>
    </location>
</feature>
<keyword evidence="3" id="KW-1185">Reference proteome</keyword>